<proteinExistence type="predicted"/>
<evidence type="ECO:0000256" key="1">
    <source>
        <dbReference type="SAM" id="Phobius"/>
    </source>
</evidence>
<name>A0A0G4FHK4_9ALVE</name>
<sequence length="316" mass="36070">MERREERGAQEVELVPVPVPVRKVIIPAFSQVWFSKSPLVLEVFIILISVYILWFVLLFVGFTIDAWFVTGNPKHMPDVILPELWKGGEPVIWLFVSCLVFLVCWPIYIAIRWASGCCKCNEQKAVALSPDCLEIPNITFTHRVSPSANGRVAIPCEEIEEIQVLPCPQDFCPGQFLPLCFHPDFIGVTLKSNSWLFSEMPWSEAARLMEHFKDYCENNQRVEIAECPVIGCNCGSQRDREIWEERLVTVQDIPAIFALFKELHSVHFIVRPAYTDRNAKNFVALLDSWRVPAVNLRAGRGYRAPRAAQRANQALV</sequence>
<protein>
    <submittedName>
        <fullName evidence="2">Uncharacterized protein</fullName>
    </submittedName>
</protein>
<reference evidence="2" key="1">
    <citation type="submission" date="2014-11" db="EMBL/GenBank/DDBJ databases">
        <authorList>
            <person name="Otto D Thomas"/>
            <person name="Naeem Raeece"/>
        </authorList>
    </citation>
    <scope>NUCLEOTIDE SEQUENCE</scope>
</reference>
<evidence type="ECO:0000313" key="2">
    <source>
        <dbReference type="EMBL" id="CEM12788.1"/>
    </source>
</evidence>
<gene>
    <name evidence="2" type="ORF">Cvel_16984</name>
</gene>
<organism evidence="2">
    <name type="scientific">Chromera velia CCMP2878</name>
    <dbReference type="NCBI Taxonomy" id="1169474"/>
    <lineage>
        <taxon>Eukaryota</taxon>
        <taxon>Sar</taxon>
        <taxon>Alveolata</taxon>
        <taxon>Colpodellida</taxon>
        <taxon>Chromeraceae</taxon>
        <taxon>Chromera</taxon>
    </lineage>
</organism>
<keyword evidence="1" id="KW-1133">Transmembrane helix</keyword>
<dbReference type="VEuPathDB" id="CryptoDB:Cvel_16984"/>
<dbReference type="AlphaFoldDB" id="A0A0G4FHK4"/>
<feature type="transmembrane region" description="Helical" evidence="1">
    <location>
        <begin position="39"/>
        <end position="70"/>
    </location>
</feature>
<keyword evidence="1" id="KW-0812">Transmembrane</keyword>
<feature type="transmembrane region" description="Helical" evidence="1">
    <location>
        <begin position="90"/>
        <end position="111"/>
    </location>
</feature>
<dbReference type="EMBL" id="CDMZ01000368">
    <property type="protein sequence ID" value="CEM12788.1"/>
    <property type="molecule type" value="Genomic_DNA"/>
</dbReference>
<keyword evidence="1" id="KW-0472">Membrane</keyword>
<accession>A0A0G4FHK4</accession>